<reference evidence="11" key="1">
    <citation type="submission" date="2016-02" db="EMBL/GenBank/DDBJ databases">
        <title>Draft genome sequence of Microdochium bolleyi, a fungal endophyte of beachgrass.</title>
        <authorList>
            <consortium name="DOE Joint Genome Institute"/>
            <person name="David A.S."/>
            <person name="May G."/>
            <person name="Haridas S."/>
            <person name="Lim J."/>
            <person name="Wang M."/>
            <person name="Labutti K."/>
            <person name="Lipzen A."/>
            <person name="Barry K."/>
            <person name="Grigoriev I.V."/>
        </authorList>
    </citation>
    <scope>NUCLEOTIDE SEQUENCE [LARGE SCALE GENOMIC DNA]</scope>
    <source>
        <strain evidence="11">J235TASD1</strain>
    </source>
</reference>
<evidence type="ECO:0000256" key="3">
    <source>
        <dbReference type="ARBA" id="ARBA00022679"/>
    </source>
</evidence>
<dbReference type="Gene3D" id="1.20.120.1750">
    <property type="match status" value="1"/>
</dbReference>
<keyword evidence="8" id="KW-0862">Zinc</keyword>
<evidence type="ECO:0000256" key="8">
    <source>
        <dbReference type="ARBA" id="ARBA00022833"/>
    </source>
</evidence>
<dbReference type="SUPFAM" id="SSF57850">
    <property type="entry name" value="RING/U-box"/>
    <property type="match status" value="1"/>
</dbReference>
<evidence type="ECO:0000256" key="4">
    <source>
        <dbReference type="ARBA" id="ARBA00022723"/>
    </source>
</evidence>
<evidence type="ECO:0000256" key="2">
    <source>
        <dbReference type="ARBA" id="ARBA00012251"/>
    </source>
</evidence>
<keyword evidence="11" id="KW-1185">Reference proteome</keyword>
<dbReference type="AlphaFoldDB" id="A0A136ITK3"/>
<keyword evidence="6" id="KW-0863">Zinc-finger</keyword>
<evidence type="ECO:0000259" key="9">
    <source>
        <dbReference type="PROSITE" id="PS51873"/>
    </source>
</evidence>
<gene>
    <name evidence="10" type="ORF">Micbo1qcDRAFT_18979</name>
</gene>
<dbReference type="Proteomes" id="UP000070501">
    <property type="component" value="Unassembled WGS sequence"/>
</dbReference>
<comment type="catalytic activity">
    <reaction evidence="1">
        <text>[E2 ubiquitin-conjugating enzyme]-S-ubiquitinyl-L-cysteine + [acceptor protein]-L-lysine = [E2 ubiquitin-conjugating enzyme]-L-cysteine + [acceptor protein]-N(6)-ubiquitinyl-L-lysine.</text>
        <dbReference type="EC" id="2.3.2.31"/>
    </reaction>
</comment>
<dbReference type="InParanoid" id="A0A136ITK3"/>
<keyword evidence="7" id="KW-0833">Ubl conjugation pathway</keyword>
<dbReference type="GO" id="GO:0016567">
    <property type="term" value="P:protein ubiquitination"/>
    <property type="evidence" value="ECO:0007669"/>
    <property type="project" value="InterPro"/>
</dbReference>
<keyword evidence="4" id="KW-0479">Metal-binding</keyword>
<dbReference type="GO" id="GO:0061630">
    <property type="term" value="F:ubiquitin protein ligase activity"/>
    <property type="evidence" value="ECO:0007669"/>
    <property type="project" value="UniProtKB-EC"/>
</dbReference>
<dbReference type="GO" id="GO:0008270">
    <property type="term" value="F:zinc ion binding"/>
    <property type="evidence" value="ECO:0007669"/>
    <property type="project" value="UniProtKB-KW"/>
</dbReference>
<feature type="domain" description="RING-type" evidence="9">
    <location>
        <begin position="1"/>
        <end position="168"/>
    </location>
</feature>
<dbReference type="InterPro" id="IPR044066">
    <property type="entry name" value="TRIAD_supradom"/>
</dbReference>
<keyword evidence="5" id="KW-0677">Repeat</keyword>
<evidence type="ECO:0000256" key="1">
    <source>
        <dbReference type="ARBA" id="ARBA00001798"/>
    </source>
</evidence>
<sequence length="177" mass="19373">MAAMTSHPFLPARCCSVISTDGLQSLGVFSSKEITEYRNKLEEMTNPKAKLYCHKTDCAAYIPSANHGPRVGTCIKCSLKTCKVCHQKSHFGKCDPSHLDNETRENESILRMAESRGWKRCPNCSNLVQKNGGCDELLCSCGQTFCYACGLPRAHYHICPIAQTAATAAGQPPVTRS</sequence>
<name>A0A136ITK3_9PEZI</name>
<dbReference type="SMART" id="SM00647">
    <property type="entry name" value="IBR"/>
    <property type="match status" value="2"/>
</dbReference>
<organism evidence="10 11">
    <name type="scientific">Microdochium bolleyi</name>
    <dbReference type="NCBI Taxonomy" id="196109"/>
    <lineage>
        <taxon>Eukaryota</taxon>
        <taxon>Fungi</taxon>
        <taxon>Dikarya</taxon>
        <taxon>Ascomycota</taxon>
        <taxon>Pezizomycotina</taxon>
        <taxon>Sordariomycetes</taxon>
        <taxon>Xylariomycetidae</taxon>
        <taxon>Xylariales</taxon>
        <taxon>Microdochiaceae</taxon>
        <taxon>Microdochium</taxon>
    </lineage>
</organism>
<dbReference type="InterPro" id="IPR002867">
    <property type="entry name" value="IBR_dom"/>
</dbReference>
<evidence type="ECO:0000256" key="6">
    <source>
        <dbReference type="ARBA" id="ARBA00022771"/>
    </source>
</evidence>
<dbReference type="EC" id="2.3.2.31" evidence="2"/>
<dbReference type="PANTHER" id="PTHR11685">
    <property type="entry name" value="RBR FAMILY RING FINGER AND IBR DOMAIN-CONTAINING"/>
    <property type="match status" value="1"/>
</dbReference>
<dbReference type="OrthoDB" id="9977870at2759"/>
<dbReference type="Pfam" id="PF01485">
    <property type="entry name" value="IBR"/>
    <property type="match status" value="1"/>
</dbReference>
<dbReference type="EMBL" id="KQ964259">
    <property type="protein sequence ID" value="KXJ88178.1"/>
    <property type="molecule type" value="Genomic_DNA"/>
</dbReference>
<proteinExistence type="predicted"/>
<dbReference type="InterPro" id="IPR031127">
    <property type="entry name" value="E3_UB_ligase_RBR"/>
</dbReference>
<evidence type="ECO:0000313" key="10">
    <source>
        <dbReference type="EMBL" id="KXJ88178.1"/>
    </source>
</evidence>
<evidence type="ECO:0000256" key="7">
    <source>
        <dbReference type="ARBA" id="ARBA00022786"/>
    </source>
</evidence>
<evidence type="ECO:0000256" key="5">
    <source>
        <dbReference type="ARBA" id="ARBA00022737"/>
    </source>
</evidence>
<evidence type="ECO:0000313" key="11">
    <source>
        <dbReference type="Proteomes" id="UP000070501"/>
    </source>
</evidence>
<protein>
    <recommendedName>
        <fullName evidence="2">RBR-type E3 ubiquitin transferase</fullName>
        <ecNumber evidence="2">2.3.2.31</ecNumber>
    </recommendedName>
</protein>
<dbReference type="PROSITE" id="PS51873">
    <property type="entry name" value="TRIAD"/>
    <property type="match status" value="1"/>
</dbReference>
<dbReference type="STRING" id="196109.A0A136ITK3"/>
<keyword evidence="3" id="KW-0808">Transferase</keyword>
<accession>A0A136ITK3</accession>